<name>A0AA39V153_9LECA</name>
<accession>A0AA39V153</accession>
<organism evidence="4 5">
    <name type="scientific">Cladonia borealis</name>
    <dbReference type="NCBI Taxonomy" id="184061"/>
    <lineage>
        <taxon>Eukaryota</taxon>
        <taxon>Fungi</taxon>
        <taxon>Dikarya</taxon>
        <taxon>Ascomycota</taxon>
        <taxon>Pezizomycotina</taxon>
        <taxon>Lecanoromycetes</taxon>
        <taxon>OSLEUM clade</taxon>
        <taxon>Lecanoromycetidae</taxon>
        <taxon>Lecanorales</taxon>
        <taxon>Lecanorineae</taxon>
        <taxon>Cladoniaceae</taxon>
        <taxon>Cladonia</taxon>
    </lineage>
</organism>
<dbReference type="SUPFAM" id="SSF52540">
    <property type="entry name" value="P-loop containing nucleoside triphosphate hydrolases"/>
    <property type="match status" value="1"/>
</dbReference>
<dbReference type="PANTHER" id="PTHR10039">
    <property type="entry name" value="AMELOGENIN"/>
    <property type="match status" value="1"/>
</dbReference>
<comment type="caution">
    <text evidence="4">The sequence shown here is derived from an EMBL/GenBank/DDBJ whole genome shotgun (WGS) entry which is preliminary data.</text>
</comment>
<evidence type="ECO:0000313" key="5">
    <source>
        <dbReference type="Proteomes" id="UP001166286"/>
    </source>
</evidence>
<feature type="domain" description="DUF7708" evidence="2">
    <location>
        <begin position="68"/>
        <end position="205"/>
    </location>
</feature>
<dbReference type="Pfam" id="PF24883">
    <property type="entry name" value="NPHP3_N"/>
    <property type="match status" value="1"/>
</dbReference>
<dbReference type="Proteomes" id="UP001166286">
    <property type="component" value="Unassembled WGS sequence"/>
</dbReference>
<proteinExistence type="predicted"/>
<dbReference type="InterPro" id="IPR027417">
    <property type="entry name" value="P-loop_NTPase"/>
</dbReference>
<evidence type="ECO:0000259" key="2">
    <source>
        <dbReference type="Pfam" id="PF24809"/>
    </source>
</evidence>
<protein>
    <recommendedName>
        <fullName evidence="6">NACHT domain-containing protein</fullName>
    </recommendedName>
</protein>
<evidence type="ECO:0000313" key="4">
    <source>
        <dbReference type="EMBL" id="KAK0506834.1"/>
    </source>
</evidence>
<evidence type="ECO:0000259" key="3">
    <source>
        <dbReference type="Pfam" id="PF24883"/>
    </source>
</evidence>
<evidence type="ECO:0000256" key="1">
    <source>
        <dbReference type="ARBA" id="ARBA00022737"/>
    </source>
</evidence>
<reference evidence="4" key="1">
    <citation type="submission" date="2023-03" db="EMBL/GenBank/DDBJ databases">
        <title>Complete genome of Cladonia borealis.</title>
        <authorList>
            <person name="Park H."/>
        </authorList>
    </citation>
    <scope>NUCLEOTIDE SEQUENCE</scope>
    <source>
        <strain evidence="4">ANT050790</strain>
    </source>
</reference>
<dbReference type="Gene3D" id="3.40.50.300">
    <property type="entry name" value="P-loop containing nucleotide triphosphate hydrolases"/>
    <property type="match status" value="1"/>
</dbReference>
<gene>
    <name evidence="4" type="ORF">JMJ35_010747</name>
</gene>
<dbReference type="PANTHER" id="PTHR10039:SF14">
    <property type="entry name" value="NACHT DOMAIN-CONTAINING PROTEIN"/>
    <property type="match status" value="1"/>
</dbReference>
<dbReference type="InterPro" id="IPR056125">
    <property type="entry name" value="DUF7708"/>
</dbReference>
<feature type="domain" description="Nephrocystin 3-like N-terminal" evidence="3">
    <location>
        <begin position="263"/>
        <end position="432"/>
    </location>
</feature>
<dbReference type="InterPro" id="IPR056884">
    <property type="entry name" value="NPHP3-like_N"/>
</dbReference>
<dbReference type="AlphaFoldDB" id="A0AA39V153"/>
<evidence type="ECO:0008006" key="6">
    <source>
        <dbReference type="Google" id="ProtNLM"/>
    </source>
</evidence>
<sequence>MATNIITTTPTLLTWENALRTFKKTLPSKDLKEIQMPTKPEELIFYLKGWKLYQQGKSVKAISAVQSGVARIQRFSACLDVLSQSLPDPATLLWGSIKFVLKIVQDYTEEYDKICEAFAAMVESLPRIEIYADTFPGSTLLHDSIHDIFVSSLHFWMKACKFYRRHRLFNLLRATWNDYDLEFSRLENAMKNAVDRVERAGIVEHIKEAKAFRAEQQLISGKAFELKQSEALGNMIRSLSPNTGDVDYYMRDYESAQKLRHPGICGWFLENDTFSRWSKTSLAAAQPNLLLWINGGPGMGKTVLSAAIIDHLQSLSVLKENPILIYFYFKGFSSDKNNSSAALLSFLYQILVQNKNNSMIDSKVSKVFNVANGASNPGFDSLWDHFCGVLEELLTVTLVLDRLDECSDSKKFVKKLRDLTKNGRTRIVITSRREKHFLKEFETCQSLEITPEHVQRDIKTFVECKITRSPRLSNPIVTGLIEEKLLRSNFGMFLWVRLVLKELKACMSVEQVQQTLAQLPAGLEAMYLAVVQRLEKTLTRSAVEVARKVLAWAIGSARSISFDELCTALSYQYKLEGQTLLYEDSTFPYSEKDIELMCGSLIIIRNGQVQSAHYTVKSYILEFGKRLKARSVSNITLVPDLHATSLDLAAVYVTYFAEKSSLLSAKCDILKLPS</sequence>
<dbReference type="Pfam" id="PF24809">
    <property type="entry name" value="DUF7708"/>
    <property type="match status" value="1"/>
</dbReference>
<dbReference type="EMBL" id="JAFEKC020000037">
    <property type="protein sequence ID" value="KAK0506834.1"/>
    <property type="molecule type" value="Genomic_DNA"/>
</dbReference>
<keyword evidence="1" id="KW-0677">Repeat</keyword>
<keyword evidence="5" id="KW-1185">Reference proteome</keyword>